<dbReference type="OrthoDB" id="10409490at2759"/>
<protein>
    <recommendedName>
        <fullName evidence="3">SWIM-type domain-containing protein</fullName>
    </recommendedName>
</protein>
<dbReference type="InterPro" id="IPR007527">
    <property type="entry name" value="Znf_SWIM"/>
</dbReference>
<gene>
    <name evidence="4" type="ORF">FOL47_009635</name>
</gene>
<dbReference type="GO" id="GO:0008270">
    <property type="term" value="F:zinc ion binding"/>
    <property type="evidence" value="ECO:0007669"/>
    <property type="project" value="UniProtKB-KW"/>
</dbReference>
<keyword evidence="1" id="KW-0862">Zinc</keyword>
<dbReference type="Proteomes" id="UP000591131">
    <property type="component" value="Unassembled WGS sequence"/>
</dbReference>
<dbReference type="EMBL" id="JAAPAO010000685">
    <property type="protein sequence ID" value="KAF4655025.1"/>
    <property type="molecule type" value="Genomic_DNA"/>
</dbReference>
<organism evidence="4 5">
    <name type="scientific">Perkinsus chesapeaki</name>
    <name type="common">Clam parasite</name>
    <name type="synonym">Perkinsus andrewsi</name>
    <dbReference type="NCBI Taxonomy" id="330153"/>
    <lineage>
        <taxon>Eukaryota</taxon>
        <taxon>Sar</taxon>
        <taxon>Alveolata</taxon>
        <taxon>Perkinsozoa</taxon>
        <taxon>Perkinsea</taxon>
        <taxon>Perkinsida</taxon>
        <taxon>Perkinsidae</taxon>
        <taxon>Perkinsus</taxon>
    </lineage>
</organism>
<evidence type="ECO:0000259" key="3">
    <source>
        <dbReference type="PROSITE" id="PS50966"/>
    </source>
</evidence>
<sequence>MQEDAAGSVPEGTSESNNAMQEDAAGSVHEDTTSEASADSWEGVSDVSDGLEDVMNNNDMSHAPDPNEHLSEQESRWEPFAFYTERGDLDHVIAGYLERKPFWRRCKSRWEGRSRCELVCARRASMSSVATSSRPQPSWSLWPEDTCGMASILVVQSGPTTNRSELRCYFYGLRAANKSRREWLEHDHPFGTFDCRSCSIPPTLVDIAAERLSENPTETPASIRALWYEQRRKGVLSDRDRQWLDKQNDDPNHLNLQGNVRNMISSITKRKKVGLNVDAFLQEVQALRASVDPQVTRSVVDAILRSNSGEASPGDAQLRDLENMCIPTNAPVVCTENGTNKLCVMAVSFTSPLMLANYLSTCRIGLDCTFNVVSGRCTILSVASMLPGGASKPILLSLILSESERSITVALTQLQVLVSEIGLSPPAVTHIMQDGSSALRVATETIYAGEARLAIQCCYFHFMQCLKNKKVNMANSVWRAIKEDFRLVALGHSIHEFRILRWLLRKKWEDLGDSSAQGLLEEIQKGGWLDDDSFRSRWGYCFSDHLGGRTTNGLESFHRVIKDAMLKRKCTLTLLQLIWALKTADWEQISAHNKTVADRRVITDSDKRDSLACGPFAKLNRNLPTSPVWQNLPEDLRGCSKHGCTAGGNCRRVSHFLGEKKHHYLFAERGSLGGLSSNAELIDFVMQDSRVTSRISGAFSSLVEAKKVISCMHIVSYEASTDPSCSVLDGGPYCTCLDYIHSGKCMHIIALHRFMGESEDGTWQRLTARMERVSTRDSNGQISHALPSQTRYGVGCHLGEQRRTEQAQTRQLGLDEFEWPPHSAPAACSKKKHSSLSKVAGCCGGIFDTESVMCSSRKCASGKGWARWWHIDCAEAWARASGIAPPNVADEKSKWYCPRCQPPKRRRM</sequence>
<evidence type="ECO:0000256" key="1">
    <source>
        <dbReference type="PROSITE-ProRule" id="PRU00325"/>
    </source>
</evidence>
<evidence type="ECO:0000313" key="5">
    <source>
        <dbReference type="Proteomes" id="UP000591131"/>
    </source>
</evidence>
<reference evidence="4 5" key="1">
    <citation type="submission" date="2020-04" db="EMBL/GenBank/DDBJ databases">
        <title>Perkinsus chesapeaki whole genome sequence.</title>
        <authorList>
            <person name="Bogema D.R."/>
        </authorList>
    </citation>
    <scope>NUCLEOTIDE SEQUENCE [LARGE SCALE GENOMIC DNA]</scope>
    <source>
        <strain evidence="4">ATCC PRA-425</strain>
    </source>
</reference>
<keyword evidence="1" id="KW-0479">Metal-binding</keyword>
<evidence type="ECO:0000256" key="2">
    <source>
        <dbReference type="SAM" id="MobiDB-lite"/>
    </source>
</evidence>
<evidence type="ECO:0000313" key="4">
    <source>
        <dbReference type="EMBL" id="KAF4655025.1"/>
    </source>
</evidence>
<dbReference type="PROSITE" id="PS50966">
    <property type="entry name" value="ZF_SWIM"/>
    <property type="match status" value="1"/>
</dbReference>
<feature type="compositionally biased region" description="Polar residues" evidence="2">
    <location>
        <begin position="11"/>
        <end position="20"/>
    </location>
</feature>
<keyword evidence="1" id="KW-0863">Zinc-finger</keyword>
<proteinExistence type="predicted"/>
<feature type="region of interest" description="Disordered" evidence="2">
    <location>
        <begin position="1"/>
        <end position="71"/>
    </location>
</feature>
<accession>A0A7J6L735</accession>
<name>A0A7J6L735_PERCH</name>
<keyword evidence="5" id="KW-1185">Reference proteome</keyword>
<comment type="caution">
    <text evidence="4">The sequence shown here is derived from an EMBL/GenBank/DDBJ whole genome shotgun (WGS) entry which is preliminary data.</text>
</comment>
<feature type="domain" description="SWIM-type" evidence="3">
    <location>
        <begin position="717"/>
        <end position="756"/>
    </location>
</feature>
<dbReference type="AlphaFoldDB" id="A0A7J6L735"/>